<dbReference type="Proteomes" id="UP000623440">
    <property type="component" value="Unassembled WGS sequence"/>
</dbReference>
<keyword evidence="4" id="KW-1185">Reference proteome</keyword>
<dbReference type="GO" id="GO:0016787">
    <property type="term" value="F:hydrolase activity"/>
    <property type="evidence" value="ECO:0007669"/>
    <property type="project" value="UniProtKB-KW"/>
</dbReference>
<dbReference type="Pfam" id="PF00144">
    <property type="entry name" value="Beta-lactamase"/>
    <property type="match status" value="1"/>
</dbReference>
<dbReference type="Pfam" id="PF11954">
    <property type="entry name" value="DUF3471"/>
    <property type="match status" value="1"/>
</dbReference>
<evidence type="ECO:0000313" key="3">
    <source>
        <dbReference type="EMBL" id="MBD2533577.1"/>
    </source>
</evidence>
<protein>
    <submittedName>
        <fullName evidence="3">Serine hydrolase</fullName>
    </submittedName>
</protein>
<dbReference type="PANTHER" id="PTHR46825">
    <property type="entry name" value="D-ALANYL-D-ALANINE-CARBOXYPEPTIDASE/ENDOPEPTIDASE AMPH"/>
    <property type="match status" value="1"/>
</dbReference>
<gene>
    <name evidence="3" type="ORF">H6G97_30080</name>
</gene>
<dbReference type="Gene3D" id="3.40.710.10">
    <property type="entry name" value="DD-peptidase/beta-lactamase superfamily"/>
    <property type="match status" value="1"/>
</dbReference>
<accession>A0ABR8DXG0</accession>
<name>A0ABR8DXG0_9NOSO</name>
<evidence type="ECO:0000259" key="1">
    <source>
        <dbReference type="Pfam" id="PF00144"/>
    </source>
</evidence>
<dbReference type="InterPro" id="IPR001466">
    <property type="entry name" value="Beta-lactam-related"/>
</dbReference>
<sequence length="433" mass="48066">MRGFGVCETQTNRQVTPDRLFQAASISKPVFALAVMRLAQSGHLDIDEDVNIYLNSWRVPKSGDWQPRITLRQLLSHTAGLTIHGFPGYPNSAPLPTLVQVLNGELPANTEKIEVNIIPGLHFRYSGGGMTVAQQVLVDLLGQPFPEIMHELVLEPLGMINSTYQQPLLNDWLTKTATAHSCSGISVEGKHYVYPEMAAAGLWTTPSDLAKLAVEVMRVLHGFPHAIWNKQTLEEMLRPQQPEQIQGTNDQFIGLGNGLFVGLGFFAGGGIGDGFYFFHSGHNEGFGSLMRVYSQIGKGAIVMVNSNRLELIPEVMRALALEYDWPDAFAKEKAILPLVQANRYCGLYSTKVGLQFQIITHDRNLFVQCQQQPPLQFFPTSELEFFAKAVNTNICFEQDETGNVTAMILNQTGVTSLRQQANQHIRAEKQKGE</sequence>
<reference evidence="3 4" key="1">
    <citation type="journal article" date="2020" name="ISME J.">
        <title>Comparative genomics reveals insights into cyanobacterial evolution and habitat adaptation.</title>
        <authorList>
            <person name="Chen M.Y."/>
            <person name="Teng W.K."/>
            <person name="Zhao L."/>
            <person name="Hu C.X."/>
            <person name="Zhou Y.K."/>
            <person name="Han B.P."/>
            <person name="Song L.R."/>
            <person name="Shu W.S."/>
        </authorList>
    </citation>
    <scope>NUCLEOTIDE SEQUENCE [LARGE SCALE GENOMIC DNA]</scope>
    <source>
        <strain evidence="3 4">FACHB-838</strain>
    </source>
</reference>
<feature type="domain" description="Beta-lactamase-related" evidence="1">
    <location>
        <begin position="2"/>
        <end position="309"/>
    </location>
</feature>
<evidence type="ECO:0000313" key="4">
    <source>
        <dbReference type="Proteomes" id="UP000623440"/>
    </source>
</evidence>
<dbReference type="InterPro" id="IPR050491">
    <property type="entry name" value="AmpC-like"/>
</dbReference>
<comment type="caution">
    <text evidence="3">The sequence shown here is derived from an EMBL/GenBank/DDBJ whole genome shotgun (WGS) entry which is preliminary data.</text>
</comment>
<proteinExistence type="predicted"/>
<keyword evidence="3" id="KW-0378">Hydrolase</keyword>
<dbReference type="InterPro" id="IPR021860">
    <property type="entry name" value="Peptidase_S12_Pab87-rel_C"/>
</dbReference>
<feature type="domain" description="Peptidase S12 Pab87-related C-terminal" evidence="2">
    <location>
        <begin position="333"/>
        <end position="410"/>
    </location>
</feature>
<organism evidence="3 4">
    <name type="scientific">Nostoc flagelliforme FACHB-838</name>
    <dbReference type="NCBI Taxonomy" id="2692904"/>
    <lineage>
        <taxon>Bacteria</taxon>
        <taxon>Bacillati</taxon>
        <taxon>Cyanobacteriota</taxon>
        <taxon>Cyanophyceae</taxon>
        <taxon>Nostocales</taxon>
        <taxon>Nostocaceae</taxon>
        <taxon>Nostoc</taxon>
    </lineage>
</organism>
<evidence type="ECO:0000259" key="2">
    <source>
        <dbReference type="Pfam" id="PF11954"/>
    </source>
</evidence>
<dbReference type="PANTHER" id="PTHR46825:SF12">
    <property type="entry name" value="PENICILLIN-BINDING PROTEIN 4"/>
    <property type="match status" value="1"/>
</dbReference>
<dbReference type="SUPFAM" id="SSF56601">
    <property type="entry name" value="beta-lactamase/transpeptidase-like"/>
    <property type="match status" value="1"/>
</dbReference>
<dbReference type="InterPro" id="IPR012338">
    <property type="entry name" value="Beta-lactam/transpept-like"/>
</dbReference>
<dbReference type="EMBL" id="JACJSI010000103">
    <property type="protein sequence ID" value="MBD2533577.1"/>
    <property type="molecule type" value="Genomic_DNA"/>
</dbReference>